<comment type="caution">
    <text evidence="2">The sequence shown here is derived from an EMBL/GenBank/DDBJ whole genome shotgun (WGS) entry which is preliminary data.</text>
</comment>
<organism evidence="2 3">
    <name type="scientific">Polyrhizophydium stewartii</name>
    <dbReference type="NCBI Taxonomy" id="2732419"/>
    <lineage>
        <taxon>Eukaryota</taxon>
        <taxon>Fungi</taxon>
        <taxon>Fungi incertae sedis</taxon>
        <taxon>Chytridiomycota</taxon>
        <taxon>Chytridiomycota incertae sedis</taxon>
        <taxon>Chytridiomycetes</taxon>
        <taxon>Rhizophydiales</taxon>
        <taxon>Rhizophydiales incertae sedis</taxon>
        <taxon>Polyrhizophydium</taxon>
    </lineage>
</organism>
<keyword evidence="3" id="KW-1185">Reference proteome</keyword>
<protein>
    <submittedName>
        <fullName evidence="2">Uncharacterized protein</fullName>
    </submittedName>
</protein>
<evidence type="ECO:0000313" key="2">
    <source>
        <dbReference type="EMBL" id="KAL2917257.1"/>
    </source>
</evidence>
<feature type="compositionally biased region" description="Low complexity" evidence="1">
    <location>
        <begin position="169"/>
        <end position="181"/>
    </location>
</feature>
<sequence>MANHAAFPAAAVLGASPAEVADDLVALGIAAPPPQYSAHPLHCTPLPAHASTPLLPRSPAPLPPVALLPHHTPLQIQLPAIQTLPPTSPLASAAVSARRASSPALAASGSASSSASVAASAHASATPPAAVSPAPHASFPHHLQQFLATSLSSPTHPPMHVPPPPPLPQSHMPLPLFSPAAAAPMPADDAQMAMHAPGLSPPQGTDPAVVAVAVAAAAAAAYSVPSSTSPLVEVHARGGELYLQGHWFKPNDRADLYDNGAKFTVTVVSIGDTELVVQRTDGSKSRLPLTFLVDGRVQLQPKP</sequence>
<dbReference type="EMBL" id="JADGIZ020000012">
    <property type="protein sequence ID" value="KAL2917257.1"/>
    <property type="molecule type" value="Genomic_DNA"/>
</dbReference>
<dbReference type="Proteomes" id="UP001527925">
    <property type="component" value="Unassembled WGS sequence"/>
</dbReference>
<name>A0ABR4NCI9_9FUNG</name>
<accession>A0ABR4NCI9</accession>
<feature type="region of interest" description="Disordered" evidence="1">
    <location>
        <begin position="151"/>
        <end position="181"/>
    </location>
</feature>
<proteinExistence type="predicted"/>
<gene>
    <name evidence="2" type="ORF">HK105_203322</name>
</gene>
<evidence type="ECO:0000256" key="1">
    <source>
        <dbReference type="SAM" id="MobiDB-lite"/>
    </source>
</evidence>
<reference evidence="2 3" key="1">
    <citation type="submission" date="2023-09" db="EMBL/GenBank/DDBJ databases">
        <title>Pangenome analysis of Batrachochytrium dendrobatidis and related Chytrids.</title>
        <authorList>
            <person name="Yacoub M.N."/>
            <person name="Stajich J.E."/>
            <person name="James T.Y."/>
        </authorList>
    </citation>
    <scope>NUCLEOTIDE SEQUENCE [LARGE SCALE GENOMIC DNA]</scope>
    <source>
        <strain evidence="2 3">JEL0888</strain>
    </source>
</reference>
<feature type="compositionally biased region" description="Pro residues" evidence="1">
    <location>
        <begin position="155"/>
        <end position="168"/>
    </location>
</feature>
<evidence type="ECO:0000313" key="3">
    <source>
        <dbReference type="Proteomes" id="UP001527925"/>
    </source>
</evidence>